<organism evidence="1">
    <name type="scientific">marine sediment metagenome</name>
    <dbReference type="NCBI Taxonomy" id="412755"/>
    <lineage>
        <taxon>unclassified sequences</taxon>
        <taxon>metagenomes</taxon>
        <taxon>ecological metagenomes</taxon>
    </lineage>
</organism>
<evidence type="ECO:0000313" key="1">
    <source>
        <dbReference type="EMBL" id="GAI84576.1"/>
    </source>
</evidence>
<comment type="caution">
    <text evidence="1">The sequence shown here is derived from an EMBL/GenBank/DDBJ whole genome shotgun (WGS) entry which is preliminary data.</text>
</comment>
<protein>
    <submittedName>
        <fullName evidence="1">Uncharacterized protein</fullName>
    </submittedName>
</protein>
<sequence length="39" mass="4462">TLFIDSRVIKLADIAPESGLLKFEIRKSPRVYIMLKGKD</sequence>
<dbReference type="EMBL" id="BARW01007094">
    <property type="protein sequence ID" value="GAI84576.1"/>
    <property type="molecule type" value="Genomic_DNA"/>
</dbReference>
<reference evidence="1" key="1">
    <citation type="journal article" date="2014" name="Front. Microbiol.">
        <title>High frequency of phylogenetically diverse reductive dehalogenase-homologous genes in deep subseafloor sedimentary metagenomes.</title>
        <authorList>
            <person name="Kawai M."/>
            <person name="Futagami T."/>
            <person name="Toyoda A."/>
            <person name="Takaki Y."/>
            <person name="Nishi S."/>
            <person name="Hori S."/>
            <person name="Arai W."/>
            <person name="Tsubouchi T."/>
            <person name="Morono Y."/>
            <person name="Uchiyama I."/>
            <person name="Ito T."/>
            <person name="Fujiyama A."/>
            <person name="Inagaki F."/>
            <person name="Takami H."/>
        </authorList>
    </citation>
    <scope>NUCLEOTIDE SEQUENCE</scope>
    <source>
        <strain evidence="1">Expedition CK06-06</strain>
    </source>
</reference>
<accession>X1SZL7</accession>
<gene>
    <name evidence="1" type="ORF">S12H4_14847</name>
</gene>
<name>X1SZL7_9ZZZZ</name>
<feature type="non-terminal residue" evidence="1">
    <location>
        <position position="1"/>
    </location>
</feature>
<proteinExistence type="predicted"/>
<dbReference type="AlphaFoldDB" id="X1SZL7"/>